<keyword evidence="4" id="KW-0804">Transcription</keyword>
<evidence type="ECO:0000256" key="1">
    <source>
        <dbReference type="ARBA" id="ARBA00022801"/>
    </source>
</evidence>
<dbReference type="KEGG" id="bpor:BPO_1427"/>
<dbReference type="GO" id="GO:0005524">
    <property type="term" value="F:ATP binding"/>
    <property type="evidence" value="ECO:0007669"/>
    <property type="project" value="InterPro"/>
</dbReference>
<dbReference type="SUPFAM" id="SSF50249">
    <property type="entry name" value="Nucleic acid-binding proteins"/>
    <property type="match status" value="1"/>
</dbReference>
<keyword evidence="3" id="KW-0805">Transcription regulation</keyword>
<evidence type="ECO:0000256" key="4">
    <source>
        <dbReference type="ARBA" id="ARBA00023163"/>
    </source>
</evidence>
<keyword evidence="2" id="KW-0067">ATP-binding</keyword>
<dbReference type="InterPro" id="IPR012340">
    <property type="entry name" value="NA-bd_OB-fold"/>
</dbReference>
<dbReference type="PANTHER" id="PTHR46425:SF1">
    <property type="entry name" value="TRANSCRIPTION TERMINATION FACTOR RHO"/>
    <property type="match status" value="1"/>
</dbReference>
<dbReference type="InterPro" id="IPR027417">
    <property type="entry name" value="P-loop_NTPase"/>
</dbReference>
<feature type="domain" description="Rho RNA-BD" evidence="6">
    <location>
        <begin position="25"/>
        <end position="100"/>
    </location>
</feature>
<organism evidence="7 8">
    <name type="scientific">Bergeyella porcorum</name>
    <dbReference type="NCBI Taxonomy" id="1735111"/>
    <lineage>
        <taxon>Bacteria</taxon>
        <taxon>Pseudomonadati</taxon>
        <taxon>Bacteroidota</taxon>
        <taxon>Flavobacteriia</taxon>
        <taxon>Flavobacteriales</taxon>
        <taxon>Weeksellaceae</taxon>
        <taxon>Bergeyella</taxon>
    </lineage>
</organism>
<dbReference type="SUPFAM" id="SSF52540">
    <property type="entry name" value="P-loop containing nucleoside triphosphate hydrolases"/>
    <property type="match status" value="1"/>
</dbReference>
<name>A0AAU0F2A8_9FLAO</name>
<dbReference type="GO" id="GO:0003723">
    <property type="term" value="F:RNA binding"/>
    <property type="evidence" value="ECO:0007669"/>
    <property type="project" value="UniProtKB-UniRule"/>
</dbReference>
<evidence type="ECO:0000259" key="6">
    <source>
        <dbReference type="PROSITE" id="PS51856"/>
    </source>
</evidence>
<dbReference type="Pfam" id="PF07497">
    <property type="entry name" value="Rho_RNA_bind"/>
    <property type="match status" value="1"/>
</dbReference>
<dbReference type="SMART" id="SM00357">
    <property type="entry name" value="CSP"/>
    <property type="match status" value="1"/>
</dbReference>
<evidence type="ECO:0000256" key="2">
    <source>
        <dbReference type="ARBA" id="ARBA00022806"/>
    </source>
</evidence>
<reference evidence="7" key="1">
    <citation type="submission" date="2023-10" db="EMBL/GenBank/DDBJ databases">
        <title>Characterization and whole genome sequencing of a novel strain of Bergeyella porcorum QD2021 isolated from pig.</title>
        <authorList>
            <person name="Liu G."/>
            <person name="Chen C."/>
            <person name="Han X."/>
        </authorList>
    </citation>
    <scope>NUCLEOTIDE SEQUENCE</scope>
    <source>
        <strain evidence="7">QD2021</strain>
    </source>
</reference>
<dbReference type="AlphaFoldDB" id="A0AAU0F2A8"/>
<dbReference type="InterPro" id="IPR000194">
    <property type="entry name" value="ATPase_F1/V1/A1_a/bsu_nucl-bd"/>
</dbReference>
<evidence type="ECO:0000256" key="5">
    <source>
        <dbReference type="PROSITE-ProRule" id="PRU01203"/>
    </source>
</evidence>
<sequence length="213" mass="24064">MSAKKSKSYTTETPEPKKEFNFDGIVTIEGVLEILPDNYGFLRSSDFSYISSPDDVYVSTAQIRNYGLKTGDTVKGIVRLPKEGEKYFSLQKPIEVNGRDLDFIKDRVAFEYLTPLFPEEKFNLTEKGSTISTRIVDLFAPIGKGQRAMIVAQPKTGKTMLLKDIANAISANHPEAYMMVLLIDERPEEVTDMERSVMQRSSHLPLMKPQKNT</sequence>
<dbReference type="PANTHER" id="PTHR46425">
    <property type="entry name" value="TRANSCRIPTION TERMINATION FACTOR RHO"/>
    <property type="match status" value="1"/>
</dbReference>
<dbReference type="GO" id="GO:0008186">
    <property type="term" value="F:ATP-dependent activity, acting on RNA"/>
    <property type="evidence" value="ECO:0007669"/>
    <property type="project" value="InterPro"/>
</dbReference>
<evidence type="ECO:0000313" key="7">
    <source>
        <dbReference type="EMBL" id="WOC52074.1"/>
    </source>
</evidence>
<dbReference type="GO" id="GO:0016787">
    <property type="term" value="F:hydrolase activity"/>
    <property type="evidence" value="ECO:0007669"/>
    <property type="project" value="UniProtKB-KW"/>
</dbReference>
<evidence type="ECO:0000256" key="3">
    <source>
        <dbReference type="ARBA" id="ARBA00023015"/>
    </source>
</evidence>
<dbReference type="CDD" id="cd04459">
    <property type="entry name" value="Rho_CSD"/>
    <property type="match status" value="1"/>
</dbReference>
<dbReference type="PROSITE" id="PS51856">
    <property type="entry name" value="RHO_RNA_BD"/>
    <property type="match status" value="1"/>
</dbReference>
<dbReference type="EMBL" id="CP136426">
    <property type="protein sequence ID" value="WOC52074.1"/>
    <property type="molecule type" value="Genomic_DNA"/>
</dbReference>
<keyword evidence="8" id="KW-1185">Reference proteome</keyword>
<accession>A0AAU0F2A8</accession>
<protein>
    <recommendedName>
        <fullName evidence="6">Rho RNA-BD domain-containing protein</fullName>
    </recommendedName>
</protein>
<proteinExistence type="inferred from homology"/>
<keyword evidence="5" id="KW-0694">RNA-binding</keyword>
<dbReference type="InterPro" id="IPR004665">
    <property type="entry name" value="Term_rho"/>
</dbReference>
<gene>
    <name evidence="7" type="ORF">BPO_1427</name>
</gene>
<keyword evidence="2" id="KW-0547">Nucleotide-binding</keyword>
<comment type="similarity">
    <text evidence="5">Belongs to the Rho family.</text>
</comment>
<dbReference type="GO" id="GO:0006353">
    <property type="term" value="P:DNA-templated transcription termination"/>
    <property type="evidence" value="ECO:0007669"/>
    <property type="project" value="InterPro"/>
</dbReference>
<dbReference type="InterPro" id="IPR011113">
    <property type="entry name" value="Rho_RNA-bd"/>
</dbReference>
<dbReference type="Pfam" id="PF00006">
    <property type="entry name" value="ATP-synt_ab"/>
    <property type="match status" value="1"/>
</dbReference>
<keyword evidence="2" id="KW-0347">Helicase</keyword>
<evidence type="ECO:0000313" key="8">
    <source>
        <dbReference type="Proteomes" id="UP001432059"/>
    </source>
</evidence>
<dbReference type="GO" id="GO:0004386">
    <property type="term" value="F:helicase activity"/>
    <property type="evidence" value="ECO:0007669"/>
    <property type="project" value="UniProtKB-KW"/>
</dbReference>
<dbReference type="Gene3D" id="3.40.50.300">
    <property type="entry name" value="P-loop containing nucleotide triphosphate hydrolases"/>
    <property type="match status" value="1"/>
</dbReference>
<keyword evidence="1" id="KW-0378">Hydrolase</keyword>
<dbReference type="Gene3D" id="2.40.50.140">
    <property type="entry name" value="Nucleic acid-binding proteins"/>
    <property type="match status" value="1"/>
</dbReference>
<dbReference type="GO" id="GO:0005829">
    <property type="term" value="C:cytosol"/>
    <property type="evidence" value="ECO:0007669"/>
    <property type="project" value="UniProtKB-ARBA"/>
</dbReference>
<dbReference type="Proteomes" id="UP001432059">
    <property type="component" value="Chromosome"/>
</dbReference>
<dbReference type="InterPro" id="IPR011129">
    <property type="entry name" value="CSD"/>
</dbReference>